<reference evidence="1 2" key="1">
    <citation type="submission" date="2020-02" db="EMBL/GenBank/DDBJ databases">
        <title>Genome sequences of Thiorhodococcus mannitoliphagus and Thiorhodococcus minor, purple sulfur photosynthetic bacteria in the gammaproteobacterial family, Chromatiaceae.</title>
        <authorList>
            <person name="Aviles F.A."/>
            <person name="Meyer T.E."/>
            <person name="Kyndt J.A."/>
        </authorList>
    </citation>
    <scope>NUCLEOTIDE SEQUENCE [LARGE SCALE GENOMIC DNA]</scope>
    <source>
        <strain evidence="1 2">DSM 11518</strain>
    </source>
</reference>
<sequence length="166" mass="18302">MSDAPFDLVDAKESFTDTDWFETCRKTQTPYVVVRSGEAVADVLWDFVTLPVCCDAKIRASFATLEREARAIFERFAVADSYLRVKPTMICFDHLPVDDAKQAADALYALIASYLPSRQQISPPSEPSSAMTTTKVHAINPGKQTLVAGSDRKLWVEHNDPASSAA</sequence>
<dbReference type="AlphaFoldDB" id="A0A6M0K2W9"/>
<accession>A0A6M0K2W9</accession>
<gene>
    <name evidence="1" type="ORF">G3446_19890</name>
</gene>
<dbReference type="RefSeq" id="WP_164454654.1">
    <property type="nucleotide sequence ID" value="NZ_JAAIJQ010000075.1"/>
</dbReference>
<evidence type="ECO:0000313" key="1">
    <source>
        <dbReference type="EMBL" id="NEV64118.1"/>
    </source>
</evidence>
<dbReference type="EMBL" id="JAAIJQ010000075">
    <property type="protein sequence ID" value="NEV64118.1"/>
    <property type="molecule type" value="Genomic_DNA"/>
</dbReference>
<protein>
    <submittedName>
        <fullName evidence="1">Uncharacterized protein</fullName>
    </submittedName>
</protein>
<organism evidence="1 2">
    <name type="scientific">Thiorhodococcus minor</name>
    <dbReference type="NCBI Taxonomy" id="57489"/>
    <lineage>
        <taxon>Bacteria</taxon>
        <taxon>Pseudomonadati</taxon>
        <taxon>Pseudomonadota</taxon>
        <taxon>Gammaproteobacteria</taxon>
        <taxon>Chromatiales</taxon>
        <taxon>Chromatiaceae</taxon>
        <taxon>Thiorhodococcus</taxon>
    </lineage>
</organism>
<name>A0A6M0K2W9_9GAMM</name>
<comment type="caution">
    <text evidence="1">The sequence shown here is derived from an EMBL/GenBank/DDBJ whole genome shotgun (WGS) entry which is preliminary data.</text>
</comment>
<evidence type="ECO:0000313" key="2">
    <source>
        <dbReference type="Proteomes" id="UP000483379"/>
    </source>
</evidence>
<proteinExistence type="predicted"/>
<dbReference type="Proteomes" id="UP000483379">
    <property type="component" value="Unassembled WGS sequence"/>
</dbReference>
<keyword evidence="2" id="KW-1185">Reference proteome</keyword>